<evidence type="ECO:0000256" key="1">
    <source>
        <dbReference type="SAM" id="MobiDB-lite"/>
    </source>
</evidence>
<keyword evidence="2" id="KW-0472">Membrane</keyword>
<keyword evidence="2" id="KW-1133">Transmembrane helix</keyword>
<reference evidence="3" key="1">
    <citation type="submission" date="2021-04" db="EMBL/GenBank/DDBJ databases">
        <title>First draft genome resource for Brassicaceae pathogens Fusarium oxysporum f. sp. raphani and Fusarium oxysporum f. sp. rapae.</title>
        <authorList>
            <person name="Asai S."/>
        </authorList>
    </citation>
    <scope>NUCLEOTIDE SEQUENCE</scope>
    <source>
        <strain evidence="3">Tf1208</strain>
    </source>
</reference>
<feature type="compositionally biased region" description="Basic and acidic residues" evidence="1">
    <location>
        <begin position="1"/>
        <end position="14"/>
    </location>
</feature>
<dbReference type="EMBL" id="JAELUQ010000016">
    <property type="protein sequence ID" value="KAG7402971.1"/>
    <property type="molecule type" value="Genomic_DNA"/>
</dbReference>
<sequence length="217" mass="24906">MLSFLRRGDVERTNDANNNPVIYEHGTSSVLYHPPGSKASMTHTIPPTSAENGVSVIQPPFHFHLWQSETFTVQSGVGHFFRGRDPHVWKILSAEPGTEQSATVGLRTYHRFENASKSENLVVDIGFDPDNYEAEQRFFRNFFGYLNDCKRVKKEPSLFQLIVFLHNNDTPLALPLPNDTLGIWVSVIFMLFVSFCGRWILGYKATYPEYYQRRKSV</sequence>
<organism evidence="3 4">
    <name type="scientific">Fusarium oxysporum f. sp. rapae</name>
    <dbReference type="NCBI Taxonomy" id="485398"/>
    <lineage>
        <taxon>Eukaryota</taxon>
        <taxon>Fungi</taxon>
        <taxon>Dikarya</taxon>
        <taxon>Ascomycota</taxon>
        <taxon>Pezizomycotina</taxon>
        <taxon>Sordariomycetes</taxon>
        <taxon>Hypocreomycetidae</taxon>
        <taxon>Hypocreales</taxon>
        <taxon>Nectriaceae</taxon>
        <taxon>Fusarium</taxon>
        <taxon>Fusarium oxysporum species complex</taxon>
    </lineage>
</organism>
<proteinExistence type="predicted"/>
<evidence type="ECO:0000256" key="2">
    <source>
        <dbReference type="SAM" id="Phobius"/>
    </source>
</evidence>
<evidence type="ECO:0000313" key="4">
    <source>
        <dbReference type="Proteomes" id="UP000694050"/>
    </source>
</evidence>
<feature type="transmembrane region" description="Helical" evidence="2">
    <location>
        <begin position="181"/>
        <end position="201"/>
    </location>
</feature>
<gene>
    <name evidence="3" type="primary">atD</name>
    <name evidence="3" type="ORF">Forpe1208_v016770</name>
</gene>
<accession>A0A8J5NFN1</accession>
<name>A0A8J5NFN1_FUSOX</name>
<keyword evidence="2" id="KW-0812">Transmembrane</keyword>
<feature type="region of interest" description="Disordered" evidence="1">
    <location>
        <begin position="1"/>
        <end position="21"/>
    </location>
</feature>
<evidence type="ECO:0000313" key="3">
    <source>
        <dbReference type="EMBL" id="KAG7402971.1"/>
    </source>
</evidence>
<dbReference type="AlphaFoldDB" id="A0A8J5NFN1"/>
<dbReference type="Proteomes" id="UP000694050">
    <property type="component" value="Unassembled WGS sequence"/>
</dbReference>
<comment type="caution">
    <text evidence="3">The sequence shown here is derived from an EMBL/GenBank/DDBJ whole genome shotgun (WGS) entry which is preliminary data.</text>
</comment>
<protein>
    <submittedName>
        <fullName evidence="3">Terreic acid biosynthesis cluster protein D</fullName>
    </submittedName>
</protein>